<keyword evidence="6" id="KW-1185">Reference proteome</keyword>
<dbReference type="EMBL" id="CAWUHC010000134">
    <property type="protein sequence ID" value="CAK7234882.1"/>
    <property type="molecule type" value="Genomic_DNA"/>
</dbReference>
<dbReference type="Pfam" id="PF03972">
    <property type="entry name" value="MmgE_PrpD_N"/>
    <property type="match status" value="1"/>
</dbReference>
<reference evidence="5 6" key="1">
    <citation type="submission" date="2024-01" db="EMBL/GenBank/DDBJ databases">
        <authorList>
            <person name="Allen C."/>
            <person name="Tagirdzhanova G."/>
        </authorList>
    </citation>
    <scope>NUCLEOTIDE SEQUENCE [LARGE SCALE GENOMIC DNA]</scope>
</reference>
<name>A0ABP0CRW8_9PEZI</name>
<evidence type="ECO:0000256" key="1">
    <source>
        <dbReference type="ARBA" id="ARBA00006174"/>
    </source>
</evidence>
<feature type="compositionally biased region" description="Low complexity" evidence="2">
    <location>
        <begin position="1"/>
        <end position="15"/>
    </location>
</feature>
<feature type="region of interest" description="Disordered" evidence="2">
    <location>
        <begin position="903"/>
        <end position="959"/>
    </location>
</feature>
<accession>A0ABP0CRW8</accession>
<gene>
    <name evidence="5" type="ORF">SBRCBS47491_009099</name>
</gene>
<dbReference type="PANTHER" id="PTHR16943:SF8">
    <property type="entry name" value="2-METHYLCITRATE DEHYDRATASE"/>
    <property type="match status" value="1"/>
</dbReference>
<feature type="domain" description="MmgE/PrpD C-terminal" evidence="4">
    <location>
        <begin position="301"/>
        <end position="473"/>
    </location>
</feature>
<comment type="caution">
    <text evidence="5">The sequence shown here is derived from an EMBL/GenBank/DDBJ whole genome shotgun (WGS) entry which is preliminary data.</text>
</comment>
<dbReference type="InterPro" id="IPR042183">
    <property type="entry name" value="MmgE/PrpD_sf_1"/>
</dbReference>
<evidence type="ECO:0000259" key="4">
    <source>
        <dbReference type="Pfam" id="PF19305"/>
    </source>
</evidence>
<evidence type="ECO:0000256" key="2">
    <source>
        <dbReference type="SAM" id="MobiDB-lite"/>
    </source>
</evidence>
<proteinExistence type="inferred from homology"/>
<evidence type="ECO:0000259" key="3">
    <source>
        <dbReference type="Pfam" id="PF03972"/>
    </source>
</evidence>
<dbReference type="CDD" id="cd12148">
    <property type="entry name" value="fungal_TF_MHR"/>
    <property type="match status" value="1"/>
</dbReference>
<dbReference type="InterPro" id="IPR045336">
    <property type="entry name" value="MmgE_PrpD_N"/>
</dbReference>
<sequence>MTAPETTTGTTSSEPSDPKSPTGQLCTWVSSLTFDAIPVDLRTRAKYIILDGVACGLVGAHLPWSEKAAAAIFDLEPLEGGTADVMGHGRRVTPLNAALLNSSFIQGFELDDWHIGAPLHSNSIILPVLLAAGDHMSMKPGTTPCSGQDLLVAYIAGLEVGPRVGLALYGPHMLSMGWHSGAVFGPPAAAASASKLLSLTAGQIEDAIGIACTQAGGLMSAQFESEVKRMQHGFAARSGLLGAILARGGYVGIKRVFEREYGGFLKQFSAGNGMEPAYKVDEICKGLGEKWQMEGVAIKPYASMAGTHNTVDCVADLQRKHPQQLAAENLGNVKRILIELSKPAFEHGGWVAARPLTATGAQMNNAYVAATCLVDGEDLPAQYSAHMLERDLLWDLIGKTTCELGQDFEKMRTRVTIWFKDGPEPISADREAAKGVIPPVTNEEILDKWRSITANVIDDERRQKIEEVVLNLESDAQCSSQLLDEEEVSSREIRDCFTLFFDFYSPFLPILDASTSPDEYFQQSPFLFWIITYIGSRRYTRDPTLLYRLAPKINSMALLALESSRPIQTIQGILLLCLWPVPVNTMHRDFSLVLGGAALHLAMQVGLHVAGPGQDFSRTMVSGNQFERATGLREGIMPLGLNDASTWSAQEDGRNAGEPAQESRFRHRIHDIMMSATTALKQVDLSSRHLGSRHQKNQDSALLSCISLFDAQLLELAPRAQTSLDSIYLQCYHIHLLAYHFLVGPASRRSEGFIRLYTLACTLLLNTCDQEDTTNNSQGAVVKHCPVFIERALMLAAMSILKIHRSGDSSSSTDMISKHLDLELGERAYFAAMVATRELSLQNDDLGARGATIMGQLWNSKSIFRKKNGEVDSLGCRVRSRLSMSVVFDCLWWWRQEFGGQGNPFTEESRMQTRRPSPTPGADGAEVMYQQRTPFEEGADAGTGGSGGGGGGFDAPDTEAFMFPGEPFSDYDWATSLNVNGWF</sequence>
<dbReference type="InterPro" id="IPR036148">
    <property type="entry name" value="MmgE/PrpD_sf"/>
</dbReference>
<dbReference type="InterPro" id="IPR045337">
    <property type="entry name" value="MmgE_PrpD_C"/>
</dbReference>
<dbReference type="Pfam" id="PF19305">
    <property type="entry name" value="MmgE_PrpD_C"/>
    <property type="match status" value="1"/>
</dbReference>
<organism evidence="5 6">
    <name type="scientific">Sporothrix bragantina</name>
    <dbReference type="NCBI Taxonomy" id="671064"/>
    <lineage>
        <taxon>Eukaryota</taxon>
        <taxon>Fungi</taxon>
        <taxon>Dikarya</taxon>
        <taxon>Ascomycota</taxon>
        <taxon>Pezizomycotina</taxon>
        <taxon>Sordariomycetes</taxon>
        <taxon>Sordariomycetidae</taxon>
        <taxon>Ophiostomatales</taxon>
        <taxon>Ophiostomataceae</taxon>
        <taxon>Sporothrix</taxon>
    </lineage>
</organism>
<evidence type="ECO:0000313" key="6">
    <source>
        <dbReference type="Proteomes" id="UP001642406"/>
    </source>
</evidence>
<dbReference type="SUPFAM" id="SSF103378">
    <property type="entry name" value="2-methylcitrate dehydratase PrpD"/>
    <property type="match status" value="1"/>
</dbReference>
<evidence type="ECO:0008006" key="7">
    <source>
        <dbReference type="Google" id="ProtNLM"/>
    </source>
</evidence>
<evidence type="ECO:0000313" key="5">
    <source>
        <dbReference type="EMBL" id="CAK7234882.1"/>
    </source>
</evidence>
<dbReference type="Proteomes" id="UP001642406">
    <property type="component" value="Unassembled WGS sequence"/>
</dbReference>
<dbReference type="Gene3D" id="1.10.4100.10">
    <property type="entry name" value="2-methylcitrate dehydratase PrpD"/>
    <property type="match status" value="1"/>
</dbReference>
<dbReference type="PANTHER" id="PTHR16943">
    <property type="entry name" value="2-METHYLCITRATE DEHYDRATASE-RELATED"/>
    <property type="match status" value="1"/>
</dbReference>
<protein>
    <recommendedName>
        <fullName evidence="7">Transcription factor domain-containing protein</fullName>
    </recommendedName>
</protein>
<comment type="similarity">
    <text evidence="1">Belongs to the PrpD family.</text>
</comment>
<feature type="compositionally biased region" description="Gly residues" evidence="2">
    <location>
        <begin position="941"/>
        <end position="953"/>
    </location>
</feature>
<feature type="region of interest" description="Disordered" evidence="2">
    <location>
        <begin position="1"/>
        <end position="22"/>
    </location>
</feature>
<dbReference type="InterPro" id="IPR005656">
    <property type="entry name" value="MmgE_PrpD"/>
</dbReference>
<feature type="domain" description="MmgE/PrpD N-terminal" evidence="3">
    <location>
        <begin position="24"/>
        <end position="275"/>
    </location>
</feature>